<gene>
    <name evidence="3" type="ORF">J2S43_007691</name>
</gene>
<dbReference type="EMBL" id="JAUSRA010000001">
    <property type="protein sequence ID" value="MDP9799179.1"/>
    <property type="molecule type" value="Genomic_DNA"/>
</dbReference>
<evidence type="ECO:0000256" key="1">
    <source>
        <dbReference type="SAM" id="MobiDB-lite"/>
    </source>
</evidence>
<feature type="compositionally biased region" description="Low complexity" evidence="1">
    <location>
        <begin position="394"/>
        <end position="407"/>
    </location>
</feature>
<feature type="compositionally biased region" description="Gly residues" evidence="1">
    <location>
        <begin position="322"/>
        <end position="334"/>
    </location>
</feature>
<evidence type="ECO:0000256" key="2">
    <source>
        <dbReference type="SAM" id="Phobius"/>
    </source>
</evidence>
<feature type="transmembrane region" description="Helical" evidence="2">
    <location>
        <begin position="82"/>
        <end position="108"/>
    </location>
</feature>
<feature type="transmembrane region" description="Helical" evidence="2">
    <location>
        <begin position="257"/>
        <end position="279"/>
    </location>
</feature>
<keyword evidence="2" id="KW-0472">Membrane</keyword>
<organism evidence="3 4">
    <name type="scientific">Catenuloplanes nepalensis</name>
    <dbReference type="NCBI Taxonomy" id="587533"/>
    <lineage>
        <taxon>Bacteria</taxon>
        <taxon>Bacillati</taxon>
        <taxon>Actinomycetota</taxon>
        <taxon>Actinomycetes</taxon>
        <taxon>Micromonosporales</taxon>
        <taxon>Micromonosporaceae</taxon>
        <taxon>Catenuloplanes</taxon>
    </lineage>
</organism>
<feature type="transmembrane region" description="Helical" evidence="2">
    <location>
        <begin position="52"/>
        <end position="70"/>
    </location>
</feature>
<accession>A0ABT9N650</accession>
<dbReference type="RefSeq" id="WP_306837866.1">
    <property type="nucleotide sequence ID" value="NZ_JAUSRA010000001.1"/>
</dbReference>
<proteinExistence type="predicted"/>
<feature type="transmembrane region" description="Helical" evidence="2">
    <location>
        <begin position="120"/>
        <end position="140"/>
    </location>
</feature>
<feature type="region of interest" description="Disordered" evidence="1">
    <location>
        <begin position="281"/>
        <end position="407"/>
    </location>
</feature>
<reference evidence="3 4" key="1">
    <citation type="submission" date="2023-07" db="EMBL/GenBank/DDBJ databases">
        <title>Sequencing the genomes of 1000 actinobacteria strains.</title>
        <authorList>
            <person name="Klenk H.-P."/>
        </authorList>
    </citation>
    <scope>NUCLEOTIDE SEQUENCE [LARGE SCALE GENOMIC DNA]</scope>
    <source>
        <strain evidence="3 4">DSM 44710</strain>
    </source>
</reference>
<keyword evidence="2" id="KW-1133">Transmembrane helix</keyword>
<keyword evidence="2" id="KW-0812">Transmembrane</keyword>
<keyword evidence="4" id="KW-1185">Reference proteome</keyword>
<sequence length="407" mass="39290">MAVRTWGRVLLTSLGVSLLVGAGQLGVAYGFGLVRFGRAFADGIENQWNAQLAWVAWFAIIAAVAGALVADRAARRLGHDGGLPLLAGLAVSASIGAAGVALITMPAAHAAQLTDGTEPAGAVGIAVLIGAAAGLPLAALALWQRAYAWALVSVAAVTWLLAVASAVPSFGPGEQLPAVRLGVLDPASFSTGVVQRLAVVVMPSLALIAGAAVGAIARRREWHTAIVATSGLLGPVPLTIAYFAAGPGDAADTYQAAPFWGSVVALAAGALGSLLAVVAHRTDPDPQTPDQTPPPVRGEPAGPSNGPGASSGGARDLTEPPAGGGPGVPGAPGGRGERGGPGDSARGSGAFGPTGPPAGGGPGVPGDRGDSGGWGGSARGSGGFGSGDGGNRGGRASASGGVPPQPG</sequence>
<feature type="transmembrane region" description="Helical" evidence="2">
    <location>
        <begin position="197"/>
        <end position="217"/>
    </location>
</feature>
<dbReference type="Proteomes" id="UP001240984">
    <property type="component" value="Unassembled WGS sequence"/>
</dbReference>
<comment type="caution">
    <text evidence="3">The sequence shown here is derived from an EMBL/GenBank/DDBJ whole genome shotgun (WGS) entry which is preliminary data.</text>
</comment>
<feature type="compositionally biased region" description="Low complexity" evidence="1">
    <location>
        <begin position="298"/>
        <end position="314"/>
    </location>
</feature>
<evidence type="ECO:0000313" key="4">
    <source>
        <dbReference type="Proteomes" id="UP001240984"/>
    </source>
</evidence>
<name>A0ABT9N650_9ACTN</name>
<evidence type="ECO:0000313" key="3">
    <source>
        <dbReference type="EMBL" id="MDP9799179.1"/>
    </source>
</evidence>
<protein>
    <submittedName>
        <fullName evidence="3">Membrane protein YgcG</fullName>
    </submittedName>
</protein>
<feature type="transmembrane region" description="Helical" evidence="2">
    <location>
        <begin position="147"/>
        <end position="167"/>
    </location>
</feature>
<feature type="transmembrane region" description="Helical" evidence="2">
    <location>
        <begin position="224"/>
        <end position="245"/>
    </location>
</feature>
<feature type="compositionally biased region" description="Gly residues" evidence="1">
    <location>
        <begin position="349"/>
        <end position="393"/>
    </location>
</feature>